<keyword evidence="8" id="KW-1185">Reference proteome</keyword>
<dbReference type="PANTHER" id="PTHR43133">
    <property type="entry name" value="RNA POLYMERASE ECF-TYPE SIGMA FACTO"/>
    <property type="match status" value="1"/>
</dbReference>
<dbReference type="Pfam" id="PF04542">
    <property type="entry name" value="Sigma70_r2"/>
    <property type="match status" value="1"/>
</dbReference>
<evidence type="ECO:0000259" key="6">
    <source>
        <dbReference type="Pfam" id="PF08281"/>
    </source>
</evidence>
<accession>A0A5C7EM46</accession>
<comment type="similarity">
    <text evidence="1">Belongs to the sigma-70 factor family. ECF subfamily.</text>
</comment>
<dbReference type="InParanoid" id="A0A5C7EM46"/>
<dbReference type="NCBIfam" id="TIGR02937">
    <property type="entry name" value="sigma70-ECF"/>
    <property type="match status" value="1"/>
</dbReference>
<feature type="domain" description="RNA polymerase sigma-70 region 2" evidence="5">
    <location>
        <begin position="13"/>
        <end position="72"/>
    </location>
</feature>
<evidence type="ECO:0000256" key="4">
    <source>
        <dbReference type="ARBA" id="ARBA00023163"/>
    </source>
</evidence>
<dbReference type="PANTHER" id="PTHR43133:SF51">
    <property type="entry name" value="RNA POLYMERASE SIGMA FACTOR"/>
    <property type="match status" value="1"/>
</dbReference>
<keyword evidence="4" id="KW-0804">Transcription</keyword>
<dbReference type="AlphaFoldDB" id="A0A5C7EM46"/>
<gene>
    <name evidence="7" type="ORF">FR698_01445</name>
</gene>
<dbReference type="SUPFAM" id="SSF88946">
    <property type="entry name" value="Sigma2 domain of RNA polymerase sigma factors"/>
    <property type="match status" value="1"/>
</dbReference>
<evidence type="ECO:0000259" key="5">
    <source>
        <dbReference type="Pfam" id="PF04542"/>
    </source>
</evidence>
<dbReference type="Pfam" id="PF08281">
    <property type="entry name" value="Sigma70_r4_2"/>
    <property type="match status" value="1"/>
</dbReference>
<reference evidence="7 8" key="1">
    <citation type="submission" date="2019-08" db="EMBL/GenBank/DDBJ databases">
        <title>Pelomicrobium methylotrophicum gen. nov., sp. nov. a moderately thermophilic, facultatively anaerobic, lithoautotrophic and methylotrophic bacterium isolated from a terrestrial mud volcano.</title>
        <authorList>
            <person name="Slobodkina G.B."/>
            <person name="Merkel A.Y."/>
            <person name="Slobodkin A.I."/>
        </authorList>
    </citation>
    <scope>NUCLEOTIDE SEQUENCE [LARGE SCALE GENOMIC DNA]</scope>
    <source>
        <strain evidence="7 8">SM250</strain>
    </source>
</reference>
<dbReference type="RefSeq" id="WP_147798379.1">
    <property type="nucleotide sequence ID" value="NZ_VPFL01000001.1"/>
</dbReference>
<protein>
    <submittedName>
        <fullName evidence="7">RNA polymerase sigma factor</fullName>
    </submittedName>
</protein>
<evidence type="ECO:0000256" key="1">
    <source>
        <dbReference type="ARBA" id="ARBA00010641"/>
    </source>
</evidence>
<dbReference type="Proteomes" id="UP000321201">
    <property type="component" value="Unassembled WGS sequence"/>
</dbReference>
<dbReference type="InterPro" id="IPR013249">
    <property type="entry name" value="RNA_pol_sigma70_r4_t2"/>
</dbReference>
<name>A0A5C7EM46_9PROT</name>
<evidence type="ECO:0000256" key="3">
    <source>
        <dbReference type="ARBA" id="ARBA00023082"/>
    </source>
</evidence>
<dbReference type="InterPro" id="IPR013325">
    <property type="entry name" value="RNA_pol_sigma_r2"/>
</dbReference>
<dbReference type="GO" id="GO:0016987">
    <property type="term" value="F:sigma factor activity"/>
    <property type="evidence" value="ECO:0007669"/>
    <property type="project" value="UniProtKB-KW"/>
</dbReference>
<dbReference type="InterPro" id="IPR013324">
    <property type="entry name" value="RNA_pol_sigma_r3/r4-like"/>
</dbReference>
<keyword evidence="2" id="KW-0805">Transcription regulation</keyword>
<dbReference type="GO" id="GO:0006352">
    <property type="term" value="P:DNA-templated transcription initiation"/>
    <property type="evidence" value="ECO:0007669"/>
    <property type="project" value="InterPro"/>
</dbReference>
<dbReference type="Gene3D" id="1.10.10.10">
    <property type="entry name" value="Winged helix-like DNA-binding domain superfamily/Winged helix DNA-binding domain"/>
    <property type="match status" value="1"/>
</dbReference>
<dbReference type="InterPro" id="IPR039425">
    <property type="entry name" value="RNA_pol_sigma-70-like"/>
</dbReference>
<dbReference type="EMBL" id="VPFL01000001">
    <property type="protein sequence ID" value="TXF13794.1"/>
    <property type="molecule type" value="Genomic_DNA"/>
</dbReference>
<proteinExistence type="inferred from homology"/>
<organism evidence="7 8">
    <name type="scientific">Pelomicrobium methylotrophicum</name>
    <dbReference type="NCBI Taxonomy" id="2602750"/>
    <lineage>
        <taxon>Bacteria</taxon>
        <taxon>Pseudomonadati</taxon>
        <taxon>Pseudomonadota</taxon>
        <taxon>Hydrogenophilia</taxon>
        <taxon>Hydrogenophilia incertae sedis</taxon>
        <taxon>Pelomicrobium</taxon>
    </lineage>
</organism>
<dbReference type="OrthoDB" id="9797134at2"/>
<evidence type="ECO:0000313" key="7">
    <source>
        <dbReference type="EMBL" id="TXF13794.1"/>
    </source>
</evidence>
<dbReference type="CDD" id="cd06171">
    <property type="entry name" value="Sigma70_r4"/>
    <property type="match status" value="1"/>
</dbReference>
<evidence type="ECO:0000256" key="2">
    <source>
        <dbReference type="ARBA" id="ARBA00023015"/>
    </source>
</evidence>
<dbReference type="GO" id="GO:0003677">
    <property type="term" value="F:DNA binding"/>
    <property type="evidence" value="ECO:0007669"/>
    <property type="project" value="InterPro"/>
</dbReference>
<sequence length="192" mass="22052">MFGSRERLYNSWVRDHYRFLFRSAWALTGSRAIAEEVVQDCFELAWRHMDQLRDRRLAKAWLFQILRREALRCRAENHELYDEEQDQRSDPDSAAALEQRLDILRALQKLSPIHREVLTLFYFEDMAIAEMAVALEVAPGTVLSRLDRARKALRQALDASGASARTACESASETAEILALRRSGANIAAQDK</sequence>
<dbReference type="InterPro" id="IPR007627">
    <property type="entry name" value="RNA_pol_sigma70_r2"/>
</dbReference>
<feature type="domain" description="RNA polymerase sigma factor 70 region 4 type 2" evidence="6">
    <location>
        <begin position="101"/>
        <end position="153"/>
    </location>
</feature>
<dbReference type="InterPro" id="IPR014284">
    <property type="entry name" value="RNA_pol_sigma-70_dom"/>
</dbReference>
<evidence type="ECO:0000313" key="8">
    <source>
        <dbReference type="Proteomes" id="UP000321201"/>
    </source>
</evidence>
<comment type="caution">
    <text evidence="7">The sequence shown here is derived from an EMBL/GenBank/DDBJ whole genome shotgun (WGS) entry which is preliminary data.</text>
</comment>
<dbReference type="SUPFAM" id="SSF88659">
    <property type="entry name" value="Sigma3 and sigma4 domains of RNA polymerase sigma factors"/>
    <property type="match status" value="1"/>
</dbReference>
<dbReference type="Gene3D" id="1.10.1740.10">
    <property type="match status" value="1"/>
</dbReference>
<keyword evidence="3" id="KW-0731">Sigma factor</keyword>
<dbReference type="InterPro" id="IPR036388">
    <property type="entry name" value="WH-like_DNA-bd_sf"/>
</dbReference>